<dbReference type="Gene3D" id="3.90.1150.10">
    <property type="entry name" value="Aspartate Aminotransferase, domain 1"/>
    <property type="match status" value="1"/>
</dbReference>
<accession>A0A5E7S4B4</accession>
<dbReference type="PRINTS" id="PR00799">
    <property type="entry name" value="TRANSAMINASE"/>
</dbReference>
<dbReference type="Pfam" id="PF00155">
    <property type="entry name" value="Aminotran_1_2"/>
    <property type="match status" value="1"/>
</dbReference>
<dbReference type="Proteomes" id="UP000326452">
    <property type="component" value="Unassembled WGS sequence"/>
</dbReference>
<evidence type="ECO:0000256" key="5">
    <source>
        <dbReference type="ARBA" id="ARBA00022679"/>
    </source>
</evidence>
<comment type="subunit">
    <text evidence="3">Homodimer.</text>
</comment>
<evidence type="ECO:0000313" key="9">
    <source>
        <dbReference type="Proteomes" id="UP000326452"/>
    </source>
</evidence>
<dbReference type="EMBL" id="CABVJC010000001">
    <property type="protein sequence ID" value="VVP81581.1"/>
    <property type="molecule type" value="Genomic_DNA"/>
</dbReference>
<dbReference type="GO" id="GO:0033585">
    <property type="term" value="P:L-phenylalanine biosynthetic process from chorismate via phenylpyruvate"/>
    <property type="evidence" value="ECO:0007669"/>
    <property type="project" value="TreeGrafter"/>
</dbReference>
<dbReference type="SUPFAM" id="SSF53383">
    <property type="entry name" value="PLP-dependent transferases"/>
    <property type="match status" value="1"/>
</dbReference>
<evidence type="ECO:0000256" key="4">
    <source>
        <dbReference type="ARBA" id="ARBA00022576"/>
    </source>
</evidence>
<dbReference type="GO" id="GO:0030170">
    <property type="term" value="F:pyridoxal phosphate binding"/>
    <property type="evidence" value="ECO:0007669"/>
    <property type="project" value="InterPro"/>
</dbReference>
<comment type="similarity">
    <text evidence="2">Belongs to the class-I pyridoxal-phosphate-dependent aminotransferase family.</text>
</comment>
<dbReference type="NCBIfam" id="NF006719">
    <property type="entry name" value="PRK09257.1"/>
    <property type="match status" value="1"/>
</dbReference>
<keyword evidence="6" id="KW-0663">Pyridoxal phosphate</keyword>
<dbReference type="GO" id="GO:0005829">
    <property type="term" value="C:cytosol"/>
    <property type="evidence" value="ECO:0007669"/>
    <property type="project" value="TreeGrafter"/>
</dbReference>
<dbReference type="RefSeq" id="WP_150692168.1">
    <property type="nucleotide sequence ID" value="NZ_CABVJC010000001.1"/>
</dbReference>
<name>A0A5E7S4B4_PSEFL</name>
<feature type="domain" description="Aminotransferase class I/classII large" evidence="7">
    <location>
        <begin position="29"/>
        <end position="392"/>
    </location>
</feature>
<dbReference type="GO" id="GO:0004069">
    <property type="term" value="F:L-aspartate:2-oxoglutarate aminotransferase activity"/>
    <property type="evidence" value="ECO:0007669"/>
    <property type="project" value="UniProtKB-EC"/>
</dbReference>
<evidence type="ECO:0000256" key="3">
    <source>
        <dbReference type="ARBA" id="ARBA00011738"/>
    </source>
</evidence>
<dbReference type="InterPro" id="IPR004839">
    <property type="entry name" value="Aminotransferase_I/II_large"/>
</dbReference>
<dbReference type="CDD" id="cd00609">
    <property type="entry name" value="AAT_like"/>
    <property type="match status" value="1"/>
</dbReference>
<dbReference type="InterPro" id="IPR015421">
    <property type="entry name" value="PyrdxlP-dep_Trfase_major"/>
</dbReference>
<dbReference type="InterPro" id="IPR000796">
    <property type="entry name" value="Asp_trans"/>
</dbReference>
<dbReference type="GO" id="GO:0042802">
    <property type="term" value="F:identical protein binding"/>
    <property type="evidence" value="ECO:0007669"/>
    <property type="project" value="TreeGrafter"/>
</dbReference>
<evidence type="ECO:0000256" key="6">
    <source>
        <dbReference type="ARBA" id="ARBA00022898"/>
    </source>
</evidence>
<comment type="cofactor">
    <cofactor evidence="1">
        <name>pyridoxal 5'-phosphate</name>
        <dbReference type="ChEBI" id="CHEBI:597326"/>
    </cofactor>
</comment>
<dbReference type="PANTHER" id="PTHR11879">
    <property type="entry name" value="ASPARTATE AMINOTRANSFERASE"/>
    <property type="match status" value="1"/>
</dbReference>
<keyword evidence="4 8" id="KW-0032">Aminotransferase</keyword>
<dbReference type="InterPro" id="IPR015424">
    <property type="entry name" value="PyrdxlP-dep_Trfase"/>
</dbReference>
<evidence type="ECO:0000313" key="8">
    <source>
        <dbReference type="EMBL" id="VVP81581.1"/>
    </source>
</evidence>
<evidence type="ECO:0000256" key="1">
    <source>
        <dbReference type="ARBA" id="ARBA00001933"/>
    </source>
</evidence>
<dbReference type="PANTHER" id="PTHR11879:SF22">
    <property type="entry name" value="ASPARTATE AMINOTRANSFERASE, MITOCHONDRIAL"/>
    <property type="match status" value="1"/>
</dbReference>
<dbReference type="OrthoDB" id="9766445at2"/>
<dbReference type="EC" id="2.6.1.1" evidence="8"/>
<evidence type="ECO:0000256" key="2">
    <source>
        <dbReference type="ARBA" id="ARBA00007441"/>
    </source>
</evidence>
<reference evidence="8 9" key="1">
    <citation type="submission" date="2019-09" db="EMBL/GenBank/DDBJ databases">
        <authorList>
            <person name="Chandra G."/>
            <person name="Truman W A."/>
        </authorList>
    </citation>
    <scope>NUCLEOTIDE SEQUENCE [LARGE SCALE GENOMIC DNA]</scope>
    <source>
        <strain evidence="8">PS941</strain>
    </source>
</reference>
<dbReference type="AlphaFoldDB" id="A0A5E7S4B4"/>
<gene>
    <name evidence="8" type="primary">aspC_1</name>
    <name evidence="8" type="ORF">PS941_00843</name>
</gene>
<dbReference type="Gene3D" id="3.40.640.10">
    <property type="entry name" value="Type I PLP-dependent aspartate aminotransferase-like (Major domain)"/>
    <property type="match status" value="1"/>
</dbReference>
<sequence>MHFDAIGRVPGDPILGLMEAYAQDANPRKFDLGVGVYKDAQGLTPIPEAVKLAEARLVESQDTKTYIGGHGNPLFGKVINELVLGADSKLIAEQRAGATQTPGGTGALRLAADFIAQCLPGKGVWLSNPTWPIHETIFAAAGVKVSHYPYVGSENRLDVDAMLAVLNEVPKGDVVLLHACCHNPTGFDLNHDDWQRVLDVVRSRNLLPLIDFAYQGFGDGLEQDAWSTRLFAAEVPELLITSSCSKNFGLYRDRTGALIVCAKTADKLIDIRSQLANIARNLWSTPPDHGAAVVATILADPELKARWADEVEAMRLRIAQLRSGLVEALEPHGLRERFAHIGVQRGMFSYTGLSPEQVKQLREHHSVYMVSSGRANVAGIDATRLALLAEAIANVCK</sequence>
<dbReference type="GO" id="GO:0004838">
    <property type="term" value="F:L-tyrosine-2-oxoglutarate transaminase activity"/>
    <property type="evidence" value="ECO:0007669"/>
    <property type="project" value="TreeGrafter"/>
</dbReference>
<dbReference type="InterPro" id="IPR015422">
    <property type="entry name" value="PyrdxlP-dep_Trfase_small"/>
</dbReference>
<evidence type="ECO:0000259" key="7">
    <source>
        <dbReference type="Pfam" id="PF00155"/>
    </source>
</evidence>
<organism evidence="8 9">
    <name type="scientific">Pseudomonas fluorescens</name>
    <dbReference type="NCBI Taxonomy" id="294"/>
    <lineage>
        <taxon>Bacteria</taxon>
        <taxon>Pseudomonadati</taxon>
        <taxon>Pseudomonadota</taxon>
        <taxon>Gammaproteobacteria</taxon>
        <taxon>Pseudomonadales</taxon>
        <taxon>Pseudomonadaceae</taxon>
        <taxon>Pseudomonas</taxon>
    </lineage>
</organism>
<keyword evidence="5 8" id="KW-0808">Transferase</keyword>
<protein>
    <submittedName>
        <fullName evidence="8">Aspartate aminotransferase</fullName>
        <ecNumber evidence="8">2.6.1.1</ecNumber>
    </submittedName>
</protein>
<proteinExistence type="inferred from homology"/>
<dbReference type="FunFam" id="3.40.640.10:FF:000066">
    <property type="entry name" value="Aspartate aminotransferase"/>
    <property type="match status" value="1"/>
</dbReference>